<dbReference type="GO" id="GO:0005524">
    <property type="term" value="F:ATP binding"/>
    <property type="evidence" value="ECO:0007669"/>
    <property type="project" value="UniProtKB-KW"/>
</dbReference>
<reference evidence="5" key="2">
    <citation type="submission" date="2023-04" db="EMBL/GenBank/DDBJ databases">
        <authorList>
            <person name="Bruccoleri R.E."/>
            <person name="Oakeley E.J."/>
            <person name="Faust A.-M."/>
            <person name="Dessus-Babus S."/>
            <person name="Altorfer M."/>
            <person name="Burckhardt D."/>
            <person name="Oertli M."/>
            <person name="Naumann U."/>
            <person name="Petersen F."/>
            <person name="Wong J."/>
        </authorList>
    </citation>
    <scope>NUCLEOTIDE SEQUENCE</scope>
    <source>
        <strain evidence="5">GSM-AAB239-AS_SAM_17_03QT</strain>
        <tissue evidence="5">Leaf</tissue>
    </source>
</reference>
<evidence type="ECO:0000256" key="1">
    <source>
        <dbReference type="ARBA" id="ARBA00022598"/>
    </source>
</evidence>
<keyword evidence="2" id="KW-0819">tRNA processing</keyword>
<evidence type="ECO:0000256" key="3">
    <source>
        <dbReference type="ARBA" id="ARBA00022741"/>
    </source>
</evidence>
<keyword evidence="6" id="KW-1185">Reference proteome</keyword>
<keyword evidence="4" id="KW-0067">ATP-binding</keyword>
<reference evidence="5" key="1">
    <citation type="journal article" date="2023" name="GigaByte">
        <title>Genome assembly of the bearded iris, Iris pallida Lam.</title>
        <authorList>
            <person name="Bruccoleri R.E."/>
            <person name="Oakeley E.J."/>
            <person name="Faust A.M.E."/>
            <person name="Altorfer M."/>
            <person name="Dessus-Babus S."/>
            <person name="Burckhardt D."/>
            <person name="Oertli M."/>
            <person name="Naumann U."/>
            <person name="Petersen F."/>
            <person name="Wong J."/>
        </authorList>
    </citation>
    <scope>NUCLEOTIDE SEQUENCE</scope>
    <source>
        <strain evidence="5">GSM-AAB239-AS_SAM_17_03QT</strain>
    </source>
</reference>
<protein>
    <submittedName>
        <fullName evidence="5">Uncharacterized protein</fullName>
    </submittedName>
</protein>
<dbReference type="GO" id="GO:0016879">
    <property type="term" value="F:ligase activity, forming carbon-nitrogen bonds"/>
    <property type="evidence" value="ECO:0007669"/>
    <property type="project" value="InterPro"/>
</dbReference>
<dbReference type="PANTHER" id="PTHR43033">
    <property type="entry name" value="TRNA(ILE)-LYSIDINE SYNTHASE-RELATED"/>
    <property type="match status" value="1"/>
</dbReference>
<comment type="caution">
    <text evidence="5">The sequence shown here is derived from an EMBL/GenBank/DDBJ whole genome shotgun (WGS) entry which is preliminary data.</text>
</comment>
<organism evidence="5 6">
    <name type="scientific">Iris pallida</name>
    <name type="common">Sweet iris</name>
    <dbReference type="NCBI Taxonomy" id="29817"/>
    <lineage>
        <taxon>Eukaryota</taxon>
        <taxon>Viridiplantae</taxon>
        <taxon>Streptophyta</taxon>
        <taxon>Embryophyta</taxon>
        <taxon>Tracheophyta</taxon>
        <taxon>Spermatophyta</taxon>
        <taxon>Magnoliopsida</taxon>
        <taxon>Liliopsida</taxon>
        <taxon>Asparagales</taxon>
        <taxon>Iridaceae</taxon>
        <taxon>Iridoideae</taxon>
        <taxon>Irideae</taxon>
        <taxon>Iris</taxon>
    </lineage>
</organism>
<dbReference type="EMBL" id="JANAVB010027200">
    <property type="protein sequence ID" value="KAJ6818416.1"/>
    <property type="molecule type" value="Genomic_DNA"/>
</dbReference>
<keyword evidence="1" id="KW-0436">Ligase</keyword>
<evidence type="ECO:0000256" key="2">
    <source>
        <dbReference type="ARBA" id="ARBA00022694"/>
    </source>
</evidence>
<evidence type="ECO:0000313" key="6">
    <source>
        <dbReference type="Proteomes" id="UP001140949"/>
    </source>
</evidence>
<evidence type="ECO:0000256" key="4">
    <source>
        <dbReference type="ARBA" id="ARBA00022840"/>
    </source>
</evidence>
<gene>
    <name evidence="5" type="ORF">M6B38_405785</name>
</gene>
<proteinExistence type="predicted"/>
<dbReference type="GO" id="GO:0008033">
    <property type="term" value="P:tRNA processing"/>
    <property type="evidence" value="ECO:0007669"/>
    <property type="project" value="UniProtKB-KW"/>
</dbReference>
<evidence type="ECO:0000313" key="5">
    <source>
        <dbReference type="EMBL" id="KAJ6818416.1"/>
    </source>
</evidence>
<sequence length="252" mass="28186">MNAKSLTDQSILKASSIYFLHSKSSGDILSEAKRMNLISESTFTSIHLLEKEEHKNFTLKSVVEPDHDSRHEMKLDGVSSLKLHYGQSVHFMERFLLTWKHYKDITEHGALKNTDHRSGGSRDHLCELCMSQEKTFVVRHMVDADWLYLAELSKNQAPEDGHHGAGDSVHKLEHSSTGIMQSSNYVQISAQKALQALKSIPASARRSLPVIVNSQDLLLSIPSICFSRCPLLSVAVVFRPRVPLGGGYSSYI</sequence>
<name>A0AAX6FPR8_IRIPA</name>
<keyword evidence="3" id="KW-0547">Nucleotide-binding</keyword>
<dbReference type="InterPro" id="IPR012094">
    <property type="entry name" value="tRNA_Ile_lys_synt"/>
</dbReference>
<dbReference type="PANTHER" id="PTHR43033:SF5">
    <property type="entry name" value="TRNA(ILE)-LYSIDINE SYNTHETASE"/>
    <property type="match status" value="1"/>
</dbReference>
<accession>A0AAX6FPR8</accession>
<dbReference type="AlphaFoldDB" id="A0AAX6FPR8"/>
<dbReference type="Proteomes" id="UP001140949">
    <property type="component" value="Unassembled WGS sequence"/>
</dbReference>